<dbReference type="Proteomes" id="UP000034883">
    <property type="component" value="Chromosome"/>
</dbReference>
<dbReference type="KEGG" id="samy:DB32_008714"/>
<feature type="region of interest" description="Disordered" evidence="1">
    <location>
        <begin position="1"/>
        <end position="51"/>
    </location>
</feature>
<reference evidence="2 3" key="1">
    <citation type="submission" date="2015-03" db="EMBL/GenBank/DDBJ databases">
        <title>Genome assembly of Sandaracinus amylolyticus DSM 53668.</title>
        <authorList>
            <person name="Sharma G."/>
            <person name="Subramanian S."/>
        </authorList>
    </citation>
    <scope>NUCLEOTIDE SEQUENCE [LARGE SCALE GENOMIC DNA]</scope>
    <source>
        <strain evidence="2 3">DSM 53668</strain>
    </source>
</reference>
<feature type="compositionally biased region" description="Acidic residues" evidence="1">
    <location>
        <begin position="32"/>
        <end position="44"/>
    </location>
</feature>
<sequence length="128" mass="13780">MPRSRKGDDELENETLEAGEGDDVAEPAVDVAADEDEEGEEAEEGVPASAAGRASAARLLELLVEKKALALLAKKPGNELIEKVARVLESPAAVKARASRLSDVIVDSDDVDELFIDDETLIELLKRW</sequence>
<protein>
    <submittedName>
        <fullName evidence="2">Uncharacterized protein</fullName>
    </submittedName>
</protein>
<proteinExistence type="predicted"/>
<organism evidence="2 3">
    <name type="scientific">Sandaracinus amylolyticus</name>
    <dbReference type="NCBI Taxonomy" id="927083"/>
    <lineage>
        <taxon>Bacteria</taxon>
        <taxon>Pseudomonadati</taxon>
        <taxon>Myxococcota</taxon>
        <taxon>Polyangia</taxon>
        <taxon>Polyangiales</taxon>
        <taxon>Sandaracinaceae</taxon>
        <taxon>Sandaracinus</taxon>
    </lineage>
</organism>
<keyword evidence="3" id="KW-1185">Reference proteome</keyword>
<name>A0A0F6WAK4_9BACT</name>
<evidence type="ECO:0000256" key="1">
    <source>
        <dbReference type="SAM" id="MobiDB-lite"/>
    </source>
</evidence>
<gene>
    <name evidence="2" type="ORF">DB32_008714</name>
</gene>
<accession>A0A0F6WAK4</accession>
<evidence type="ECO:0000313" key="2">
    <source>
        <dbReference type="EMBL" id="AKF11565.1"/>
    </source>
</evidence>
<dbReference type="AlphaFoldDB" id="A0A0F6WAK4"/>
<dbReference type="EMBL" id="CP011125">
    <property type="protein sequence ID" value="AKF11565.1"/>
    <property type="molecule type" value="Genomic_DNA"/>
</dbReference>
<dbReference type="RefSeq" id="WP_157070358.1">
    <property type="nucleotide sequence ID" value="NZ_CP011125.1"/>
</dbReference>
<evidence type="ECO:0000313" key="3">
    <source>
        <dbReference type="Proteomes" id="UP000034883"/>
    </source>
</evidence>
<feature type="compositionally biased region" description="Acidic residues" evidence="1">
    <location>
        <begin position="9"/>
        <end position="25"/>
    </location>
</feature>